<protein>
    <submittedName>
        <fullName evidence="3">Uncharacterized protein</fullName>
    </submittedName>
</protein>
<feature type="compositionally biased region" description="Polar residues" evidence="1">
    <location>
        <begin position="114"/>
        <end position="123"/>
    </location>
</feature>
<dbReference type="AlphaFoldDB" id="A0A085MXT5"/>
<dbReference type="Proteomes" id="UP000030764">
    <property type="component" value="Unassembled WGS sequence"/>
</dbReference>
<dbReference type="Proteomes" id="UP000030758">
    <property type="component" value="Unassembled WGS sequence"/>
</dbReference>
<dbReference type="EMBL" id="KL363265">
    <property type="protein sequence ID" value="KFD49689.1"/>
    <property type="molecule type" value="Genomic_DNA"/>
</dbReference>
<evidence type="ECO:0000256" key="1">
    <source>
        <dbReference type="SAM" id="MobiDB-lite"/>
    </source>
</evidence>
<feature type="region of interest" description="Disordered" evidence="1">
    <location>
        <begin position="87"/>
        <end position="123"/>
    </location>
</feature>
<evidence type="ECO:0000313" key="3">
    <source>
        <dbReference type="EMBL" id="KFD62031.1"/>
    </source>
</evidence>
<organism evidence="3">
    <name type="scientific">Trichuris suis</name>
    <name type="common">pig whipworm</name>
    <dbReference type="NCBI Taxonomy" id="68888"/>
    <lineage>
        <taxon>Eukaryota</taxon>
        <taxon>Metazoa</taxon>
        <taxon>Ecdysozoa</taxon>
        <taxon>Nematoda</taxon>
        <taxon>Enoplea</taxon>
        <taxon>Dorylaimia</taxon>
        <taxon>Trichinellida</taxon>
        <taxon>Trichuridae</taxon>
        <taxon>Trichuris</taxon>
    </lineage>
</organism>
<dbReference type="EMBL" id="KL367603">
    <property type="protein sequence ID" value="KFD62031.1"/>
    <property type="molecule type" value="Genomic_DNA"/>
</dbReference>
<sequence length="195" mass="21700">MCLFSSLKSITGQPCAYCAERPPSEESGPWALRTSFRHKTPASRCQSISAALLRMRVGPHRLGNIPPQYSAGSQALRPPTISMTLSTSACPGCTRPRSPARPLTSRHRRLRSPSVLQSRPHSPLTVHSYTSKRCYAVYAEYKVETERLRARYDYFHSDWISAGQLQTRGTRAFTVKLLTSQRGYADTARSPLSAA</sequence>
<evidence type="ECO:0000313" key="4">
    <source>
        <dbReference type="Proteomes" id="UP000030764"/>
    </source>
</evidence>
<accession>A0A085MXT5</accession>
<proteinExistence type="predicted"/>
<keyword evidence="4" id="KW-1185">Reference proteome</keyword>
<name>A0A085MXT5_9BILA</name>
<reference evidence="3 4" key="1">
    <citation type="journal article" date="2014" name="Nat. Genet.">
        <title>Genome and transcriptome of the porcine whipworm Trichuris suis.</title>
        <authorList>
            <person name="Jex A.R."/>
            <person name="Nejsum P."/>
            <person name="Schwarz E.M."/>
            <person name="Hu L."/>
            <person name="Young N.D."/>
            <person name="Hall R.S."/>
            <person name="Korhonen P.K."/>
            <person name="Liao S."/>
            <person name="Thamsborg S."/>
            <person name="Xia J."/>
            <person name="Xu P."/>
            <person name="Wang S."/>
            <person name="Scheerlinck J.P."/>
            <person name="Hofmann A."/>
            <person name="Sternberg P.W."/>
            <person name="Wang J."/>
            <person name="Gasser R.B."/>
        </authorList>
    </citation>
    <scope>NUCLEOTIDE SEQUENCE [LARGE SCALE GENOMIC DNA]</scope>
    <source>
        <strain evidence="3">DCEP-RM93F</strain>
        <strain evidence="2">DCEP-RM93M</strain>
    </source>
</reference>
<gene>
    <name evidence="2" type="ORF">M513_09386</name>
    <name evidence="3" type="ORF">M514_09386</name>
</gene>
<evidence type="ECO:0000313" key="2">
    <source>
        <dbReference type="EMBL" id="KFD49689.1"/>
    </source>
</evidence>